<protein>
    <submittedName>
        <fullName evidence="1">Uncharacterized protein</fullName>
    </submittedName>
</protein>
<dbReference type="Proteomes" id="UP001159405">
    <property type="component" value="Unassembled WGS sequence"/>
</dbReference>
<sequence>MACGVHAREIEESTITSVLNECLRDFPHIGALKKEQNTGGPNSQDLPCELGAWKRCFCNPAHQPLSCLITKWQ</sequence>
<name>A0ABN8SCZ9_9CNID</name>
<evidence type="ECO:0000313" key="2">
    <source>
        <dbReference type="Proteomes" id="UP001159405"/>
    </source>
</evidence>
<organism evidence="1 2">
    <name type="scientific">Porites lobata</name>
    <dbReference type="NCBI Taxonomy" id="104759"/>
    <lineage>
        <taxon>Eukaryota</taxon>
        <taxon>Metazoa</taxon>
        <taxon>Cnidaria</taxon>
        <taxon>Anthozoa</taxon>
        <taxon>Hexacorallia</taxon>
        <taxon>Scleractinia</taxon>
        <taxon>Fungiina</taxon>
        <taxon>Poritidae</taxon>
        <taxon>Porites</taxon>
    </lineage>
</organism>
<proteinExistence type="predicted"/>
<keyword evidence="2" id="KW-1185">Reference proteome</keyword>
<evidence type="ECO:0000313" key="1">
    <source>
        <dbReference type="EMBL" id="CAH3189125.1"/>
    </source>
</evidence>
<comment type="caution">
    <text evidence="1">The sequence shown here is derived from an EMBL/GenBank/DDBJ whole genome shotgun (WGS) entry which is preliminary data.</text>
</comment>
<accession>A0ABN8SCZ9</accession>
<gene>
    <name evidence="1" type="ORF">PLOB_00042336</name>
</gene>
<dbReference type="EMBL" id="CALNXK010000684">
    <property type="protein sequence ID" value="CAH3189125.1"/>
    <property type="molecule type" value="Genomic_DNA"/>
</dbReference>
<reference evidence="1 2" key="1">
    <citation type="submission" date="2022-05" db="EMBL/GenBank/DDBJ databases">
        <authorList>
            <consortium name="Genoscope - CEA"/>
            <person name="William W."/>
        </authorList>
    </citation>
    <scope>NUCLEOTIDE SEQUENCE [LARGE SCALE GENOMIC DNA]</scope>
</reference>